<dbReference type="InterPro" id="IPR036689">
    <property type="entry name" value="ESAT-6-like_sf"/>
</dbReference>
<name>A0ABP5WAB8_9ACTN</name>
<comment type="similarity">
    <text evidence="1">Belongs to the mycobacterial PPE family.</text>
</comment>
<dbReference type="EMBL" id="BAAASZ010000002">
    <property type="protein sequence ID" value="GAA2422106.1"/>
    <property type="molecule type" value="Genomic_DNA"/>
</dbReference>
<dbReference type="Gene3D" id="1.20.1260.20">
    <property type="entry name" value="PPE superfamily"/>
    <property type="match status" value="1"/>
</dbReference>
<dbReference type="InterPro" id="IPR000030">
    <property type="entry name" value="PPE_dom"/>
</dbReference>
<dbReference type="RefSeq" id="WP_344319914.1">
    <property type="nucleotide sequence ID" value="NZ_BAAASZ010000002.1"/>
</dbReference>
<gene>
    <name evidence="3" type="ORF">GCM10010405_00430</name>
</gene>
<evidence type="ECO:0000259" key="2">
    <source>
        <dbReference type="Pfam" id="PF00823"/>
    </source>
</evidence>
<keyword evidence="4" id="KW-1185">Reference proteome</keyword>
<protein>
    <submittedName>
        <fullName evidence="3">PPE domain-containing protein</fullName>
    </submittedName>
</protein>
<reference evidence="4" key="1">
    <citation type="journal article" date="2019" name="Int. J. Syst. Evol. Microbiol.">
        <title>The Global Catalogue of Microorganisms (GCM) 10K type strain sequencing project: providing services to taxonomists for standard genome sequencing and annotation.</title>
        <authorList>
            <consortium name="The Broad Institute Genomics Platform"/>
            <consortium name="The Broad Institute Genome Sequencing Center for Infectious Disease"/>
            <person name="Wu L."/>
            <person name="Ma J."/>
        </authorList>
    </citation>
    <scope>NUCLEOTIDE SEQUENCE [LARGE SCALE GENOMIC DNA]</scope>
    <source>
        <strain evidence="4">JCM 6305</strain>
    </source>
</reference>
<dbReference type="Proteomes" id="UP001501638">
    <property type="component" value="Unassembled WGS sequence"/>
</dbReference>
<dbReference type="Pfam" id="PF00823">
    <property type="entry name" value="PPE"/>
    <property type="match status" value="1"/>
</dbReference>
<feature type="domain" description="PPE" evidence="2">
    <location>
        <begin position="14"/>
        <end position="110"/>
    </location>
</feature>
<dbReference type="InterPro" id="IPR038332">
    <property type="entry name" value="PPE_sf"/>
</dbReference>
<sequence length="755" mass="84096">MTLSYDTVKDADLAPLSEAVAKWRNLPGQFDTIATSFKSEVSRALRASDWEGEAANAAFKKFTEVEKQMDNASEEARDIHRLLDSALESFRSAQKRIRDVAAEVAEDRNLKLSPAGLVYLDPEDKKEPNRLAVLKQAYEDVIRGYNDRIKTALANATEADTALHWALSQDPNGRSPGFHPDMFNSVQDAQKGRREARKDADTLVKLAALGRDMTDEQLVQFNRLLRKHEGDPYFAERFATKVGPEGVLRFWQSVADQRHHSDKDAVKTLAGIQKSLSHTLATASHSQSDAMREWKKEMVRLGDERIYFSYPDMIVASEGSYGFSIMSSLMRHGEFETEFLKDYGKALFSFERKHEGDLEDLWYVDDHKAQLSFGSDAGNDPMAGYLEALGHNPEAAKEIFHSKDWEKNTGKVSDLDPDLKYLLMEREWLKDSTSDAKGHQGYGYDELGHALEAATLGIPYDRPELGLNRDDTTANIMSQVVTVVGDDMDYASDRPGIGNSLAKMGAGYIDDLNWAISDFGEADYSKEARDAAFRHKEGNGHFTIGENAATKFLASVGRHEGNYEILAAAQQEYMASLLKVHPGPDYEAKVIIETGARFNGIIDHSRVFDIQETLKDETEKQERKLSEAAAWEKFTVSQGIGIGAGLLTLPFGGPSASMAVTFVVPTVVEGVTGAAETQYENSLNRELEKKMESFEEDNGLDSGEFTERGKVRSMDPLDAFVNTHGISTRDPWLNDIDVANTYRSSRSDVAPHFGR</sequence>
<organism evidence="3 4">
    <name type="scientific">Streptomyces macrosporus</name>
    <dbReference type="NCBI Taxonomy" id="44032"/>
    <lineage>
        <taxon>Bacteria</taxon>
        <taxon>Bacillati</taxon>
        <taxon>Actinomycetota</taxon>
        <taxon>Actinomycetes</taxon>
        <taxon>Kitasatosporales</taxon>
        <taxon>Streptomycetaceae</taxon>
        <taxon>Streptomyces</taxon>
    </lineage>
</organism>
<evidence type="ECO:0000313" key="4">
    <source>
        <dbReference type="Proteomes" id="UP001501638"/>
    </source>
</evidence>
<proteinExistence type="inferred from homology"/>
<accession>A0ABP5WAB8</accession>
<dbReference type="SUPFAM" id="SSF140453">
    <property type="entry name" value="EsxAB dimer-like"/>
    <property type="match status" value="1"/>
</dbReference>
<comment type="caution">
    <text evidence="3">The sequence shown here is derived from an EMBL/GenBank/DDBJ whole genome shotgun (WGS) entry which is preliminary data.</text>
</comment>
<evidence type="ECO:0000313" key="3">
    <source>
        <dbReference type="EMBL" id="GAA2422106.1"/>
    </source>
</evidence>
<evidence type="ECO:0000256" key="1">
    <source>
        <dbReference type="ARBA" id="ARBA00010652"/>
    </source>
</evidence>